<dbReference type="PANTHER" id="PTHR38778">
    <property type="entry name" value="CYTOPLASMIC PROTEIN-RELATED"/>
    <property type="match status" value="1"/>
</dbReference>
<dbReference type="PANTHER" id="PTHR38778:SF1">
    <property type="entry name" value="CYTOPLASMIC PROTEIN"/>
    <property type="match status" value="1"/>
</dbReference>
<protein>
    <submittedName>
        <fullName evidence="1">YggL family protein</fullName>
    </submittedName>
</protein>
<organism evidence="1 2">
    <name type="scientific">Vibrio porteresiae DSM 19223</name>
    <dbReference type="NCBI Taxonomy" id="1123496"/>
    <lineage>
        <taxon>Bacteria</taxon>
        <taxon>Pseudomonadati</taxon>
        <taxon>Pseudomonadota</taxon>
        <taxon>Gammaproteobacteria</taxon>
        <taxon>Vibrionales</taxon>
        <taxon>Vibrionaceae</taxon>
        <taxon>Vibrio</taxon>
    </lineage>
</organism>
<gene>
    <name evidence="1" type="ORF">R8Z52_11230</name>
</gene>
<dbReference type="InterPro" id="IPR007416">
    <property type="entry name" value="YggL_50S_bp"/>
</dbReference>
<proteinExistence type="predicted"/>
<evidence type="ECO:0000313" key="2">
    <source>
        <dbReference type="Proteomes" id="UP001304071"/>
    </source>
</evidence>
<dbReference type="Proteomes" id="UP001304071">
    <property type="component" value="Chromosome 1"/>
</dbReference>
<dbReference type="EMBL" id="CP138203">
    <property type="protein sequence ID" value="WPC72699.1"/>
    <property type="molecule type" value="Genomic_DNA"/>
</dbReference>
<reference evidence="1 2" key="1">
    <citation type="submission" date="2023-11" db="EMBL/GenBank/DDBJ databases">
        <title>Plant-associative lifestyle of Vibrio porteresiae and its evolutionary dynamics.</title>
        <authorList>
            <person name="Rameshkumar N."/>
            <person name="Kirti K."/>
        </authorList>
    </citation>
    <scope>NUCLEOTIDE SEQUENCE [LARGE SCALE GENOMIC DNA]</scope>
    <source>
        <strain evidence="1 2">MSSRF30</strain>
    </source>
</reference>
<dbReference type="RefSeq" id="WP_261892331.1">
    <property type="nucleotide sequence ID" value="NZ_AP024895.1"/>
</dbReference>
<name>A0ABZ0Q8D3_9VIBR</name>
<keyword evidence="2" id="KW-1185">Reference proteome</keyword>
<sequence length="109" mass="12288">MSNRSRRLKKKLYLEEFAVYGFAITCELSIDNTADYNAFIDEFLDFVEARDLMIGGGASHNRFDCFVVAQGRYQSPSEEDRSAVSQWFANNGKCSNVEVGELVDVNLDA</sequence>
<dbReference type="Pfam" id="PF04320">
    <property type="entry name" value="YggL_50S_bp"/>
    <property type="match status" value="1"/>
</dbReference>
<evidence type="ECO:0000313" key="1">
    <source>
        <dbReference type="EMBL" id="WPC72699.1"/>
    </source>
</evidence>
<accession>A0ABZ0Q8D3</accession>